<protein>
    <recommendedName>
        <fullName evidence="6">Translation initiation factor eIF2B subunit delta</fullName>
    </recommendedName>
    <alternativeName>
        <fullName evidence="7">eIF2B GDP-GTP exchange factor subunit delta</fullName>
    </alternativeName>
</protein>
<dbReference type="FunCoup" id="A0A165GHC2">
    <property type="interactions" value="600"/>
</dbReference>
<feature type="compositionally biased region" description="Low complexity" evidence="10">
    <location>
        <begin position="56"/>
        <end position="100"/>
    </location>
</feature>
<dbReference type="AlphaFoldDB" id="A0A165GHC2"/>
<comment type="similarity">
    <text evidence="2 9">Belongs to the eIF-2B alpha/beta/delta subunits family.</text>
</comment>
<keyword evidence="5" id="KW-0648">Protein biosynthesis</keyword>
<evidence type="ECO:0000256" key="6">
    <source>
        <dbReference type="ARBA" id="ARBA00044147"/>
    </source>
</evidence>
<dbReference type="InterPro" id="IPR000649">
    <property type="entry name" value="IF-2B-related"/>
</dbReference>
<keyword evidence="4" id="KW-0396">Initiation factor</keyword>
<evidence type="ECO:0000256" key="10">
    <source>
        <dbReference type="SAM" id="MobiDB-lite"/>
    </source>
</evidence>
<reference evidence="11 12" key="1">
    <citation type="journal article" date="2016" name="Mol. Biol. Evol.">
        <title>Comparative Genomics of Early-Diverging Mushroom-Forming Fungi Provides Insights into the Origins of Lignocellulose Decay Capabilities.</title>
        <authorList>
            <person name="Nagy L.G."/>
            <person name="Riley R."/>
            <person name="Tritt A."/>
            <person name="Adam C."/>
            <person name="Daum C."/>
            <person name="Floudas D."/>
            <person name="Sun H."/>
            <person name="Yadav J.S."/>
            <person name="Pangilinan J."/>
            <person name="Larsson K.H."/>
            <person name="Matsuura K."/>
            <person name="Barry K."/>
            <person name="Labutti K."/>
            <person name="Kuo R."/>
            <person name="Ohm R.A."/>
            <person name="Bhattacharya S.S."/>
            <person name="Shirouzu T."/>
            <person name="Yoshinaga Y."/>
            <person name="Martin F.M."/>
            <person name="Grigoriev I.V."/>
            <person name="Hibbett D.S."/>
        </authorList>
    </citation>
    <scope>NUCLEOTIDE SEQUENCE [LARGE SCALE GENOMIC DNA]</scope>
    <source>
        <strain evidence="11 12">HHB12029</strain>
    </source>
</reference>
<evidence type="ECO:0000256" key="1">
    <source>
        <dbReference type="ARBA" id="ARBA00004514"/>
    </source>
</evidence>
<evidence type="ECO:0000256" key="8">
    <source>
        <dbReference type="ARBA" id="ARBA00046432"/>
    </source>
</evidence>
<dbReference type="InterPro" id="IPR042529">
    <property type="entry name" value="IF_2B-like_C"/>
</dbReference>
<evidence type="ECO:0000313" key="12">
    <source>
        <dbReference type="Proteomes" id="UP000077266"/>
    </source>
</evidence>
<sequence length="460" mass="48928">MSEANHPPNASPSSAPPKPAQKALTKAERRELQERQRAAKAANAGAKPPKPPKQPPQAQQQQQGTSSQPSTPRPGGSSGLGPAAAKKDAPAAASSQSAPTAAVTDAMRGLRIFSHFGLPKHAGTLRSNVKTREIHPAILRLGLQFAEFNITGANARCLATLQALKTVIQDYATPQDSTMNRDLIKHLTPQITYLVSARGMSVSMGNAIRQIKLYISGLSIDLPEQDAKELLCSQIDTYIQERIIAADQVITSSAISKIQDGDVILTYARSSVVEKMLLEAFDLGKVFSVIVVDSRPMLEGKKLLSVLSSAGIPCTYCLLPALGSVISQVSKVFVGAHSLHANGAVSSRAGTAMVATIAKTHAIPFLICCETYKYTPAVQLDSFAMNELAPASTMHANLPSSLRADLRLDDETEAAQRPNLHALSPLYDLTPPSSITAVVTEMGIIPPNSLAWIPLSQAEQ</sequence>
<keyword evidence="12" id="KW-1185">Reference proteome</keyword>
<evidence type="ECO:0000256" key="5">
    <source>
        <dbReference type="ARBA" id="ARBA00022917"/>
    </source>
</evidence>
<comment type="subunit">
    <text evidence="8">Component of the translation initiation factor 2B (eIF2B) complex which is a heterodecamer of two sets of five different subunits: alpha, beta, gamma, delta and epsilon. Subunits alpha, beta and delta comprise a regulatory subcomplex and subunits epsilon and gamma comprise a catalytic subcomplex. Within the complex, the hexameric regulatory complex resides at the center, with the two heterodimeric catalytic subcomplexes bound on opposite sides.</text>
</comment>
<dbReference type="InParanoid" id="A0A165GHC2"/>
<evidence type="ECO:0000256" key="3">
    <source>
        <dbReference type="ARBA" id="ARBA00022490"/>
    </source>
</evidence>
<feature type="compositionally biased region" description="Low complexity" evidence="10">
    <location>
        <begin position="1"/>
        <end position="13"/>
    </location>
</feature>
<evidence type="ECO:0000256" key="9">
    <source>
        <dbReference type="RuleBase" id="RU003814"/>
    </source>
</evidence>
<feature type="compositionally biased region" description="Basic and acidic residues" evidence="10">
    <location>
        <begin position="25"/>
        <end position="37"/>
    </location>
</feature>
<dbReference type="Pfam" id="PF01008">
    <property type="entry name" value="IF-2B"/>
    <property type="match status" value="1"/>
</dbReference>
<dbReference type="EMBL" id="KV426047">
    <property type="protein sequence ID" value="KZV90516.1"/>
    <property type="molecule type" value="Genomic_DNA"/>
</dbReference>
<keyword evidence="3" id="KW-0963">Cytoplasm</keyword>
<dbReference type="InterPro" id="IPR037171">
    <property type="entry name" value="NagB/RpiA_transferase-like"/>
</dbReference>
<gene>
    <name evidence="11" type="ORF">EXIGLDRAFT_750611</name>
</gene>
<dbReference type="SUPFAM" id="SSF100950">
    <property type="entry name" value="NagB/RpiA/CoA transferase-like"/>
    <property type="match status" value="1"/>
</dbReference>
<comment type="subcellular location">
    <subcellularLocation>
        <location evidence="1">Cytoplasm</location>
        <location evidence="1">Cytosol</location>
    </subcellularLocation>
</comment>
<feature type="region of interest" description="Disordered" evidence="10">
    <location>
        <begin position="1"/>
        <end position="100"/>
    </location>
</feature>
<dbReference type="PANTHER" id="PTHR10233:SF14">
    <property type="entry name" value="TRANSLATION INITIATION FACTOR EIF-2B SUBUNIT DELTA"/>
    <property type="match status" value="1"/>
</dbReference>
<dbReference type="Proteomes" id="UP000077266">
    <property type="component" value="Unassembled WGS sequence"/>
</dbReference>
<dbReference type="OrthoDB" id="10254737at2759"/>
<proteinExistence type="inferred from homology"/>
<accession>A0A165GHC2</accession>
<name>A0A165GHC2_EXIGL</name>
<dbReference type="STRING" id="1314781.A0A165GHC2"/>
<evidence type="ECO:0000256" key="7">
    <source>
        <dbReference type="ARBA" id="ARBA00044356"/>
    </source>
</evidence>
<evidence type="ECO:0000256" key="4">
    <source>
        <dbReference type="ARBA" id="ARBA00022540"/>
    </source>
</evidence>
<organism evidence="11 12">
    <name type="scientific">Exidia glandulosa HHB12029</name>
    <dbReference type="NCBI Taxonomy" id="1314781"/>
    <lineage>
        <taxon>Eukaryota</taxon>
        <taxon>Fungi</taxon>
        <taxon>Dikarya</taxon>
        <taxon>Basidiomycota</taxon>
        <taxon>Agaricomycotina</taxon>
        <taxon>Agaricomycetes</taxon>
        <taxon>Auriculariales</taxon>
        <taxon>Exidiaceae</taxon>
        <taxon>Exidia</taxon>
    </lineage>
</organism>
<evidence type="ECO:0000313" key="11">
    <source>
        <dbReference type="EMBL" id="KZV90516.1"/>
    </source>
</evidence>
<dbReference type="GO" id="GO:0005829">
    <property type="term" value="C:cytosol"/>
    <property type="evidence" value="ECO:0007669"/>
    <property type="project" value="UniProtKB-SubCell"/>
</dbReference>
<dbReference type="PANTHER" id="PTHR10233">
    <property type="entry name" value="TRANSLATION INITIATION FACTOR EIF-2B"/>
    <property type="match status" value="1"/>
</dbReference>
<evidence type="ECO:0000256" key="2">
    <source>
        <dbReference type="ARBA" id="ARBA00007251"/>
    </source>
</evidence>
<dbReference type="GO" id="GO:0003743">
    <property type="term" value="F:translation initiation factor activity"/>
    <property type="evidence" value="ECO:0007669"/>
    <property type="project" value="UniProtKB-KW"/>
</dbReference>
<dbReference type="Gene3D" id="3.40.50.10470">
    <property type="entry name" value="Translation initiation factor eif-2b, domain 2"/>
    <property type="match status" value="1"/>
</dbReference>